<protein>
    <submittedName>
        <fullName evidence="2">Uncharacterized protein</fullName>
    </submittedName>
</protein>
<accession>A0A9W7XYP7</accession>
<dbReference type="Proteomes" id="UP001149813">
    <property type="component" value="Unassembled WGS sequence"/>
</dbReference>
<evidence type="ECO:0000313" key="2">
    <source>
        <dbReference type="EMBL" id="KAJ1721357.1"/>
    </source>
</evidence>
<organism evidence="2 3">
    <name type="scientific">Coemansia erecta</name>
    <dbReference type="NCBI Taxonomy" id="147472"/>
    <lineage>
        <taxon>Eukaryota</taxon>
        <taxon>Fungi</taxon>
        <taxon>Fungi incertae sedis</taxon>
        <taxon>Zoopagomycota</taxon>
        <taxon>Kickxellomycotina</taxon>
        <taxon>Kickxellomycetes</taxon>
        <taxon>Kickxellales</taxon>
        <taxon>Kickxellaceae</taxon>
        <taxon>Coemansia</taxon>
    </lineage>
</organism>
<sequence>MKVLSLGTTIFALVSITAALSDQEKNALTKFNSRYHPEDHNISTLITELSEYSSNAGLSSTKAKFDQKQYSAAGKDLVAHIASIKSDPLVQKGKQYAMPYMMLNDCVNELRSKA</sequence>
<proteinExistence type="predicted"/>
<evidence type="ECO:0000313" key="3">
    <source>
        <dbReference type="Proteomes" id="UP001149813"/>
    </source>
</evidence>
<evidence type="ECO:0000256" key="1">
    <source>
        <dbReference type="SAM" id="SignalP"/>
    </source>
</evidence>
<name>A0A9W7XYP7_9FUNG</name>
<feature type="signal peptide" evidence="1">
    <location>
        <begin position="1"/>
        <end position="19"/>
    </location>
</feature>
<dbReference type="AlphaFoldDB" id="A0A9W7XYP7"/>
<dbReference type="OrthoDB" id="5528366at2759"/>
<keyword evidence="1" id="KW-0732">Signal</keyword>
<keyword evidence="3" id="KW-1185">Reference proteome</keyword>
<comment type="caution">
    <text evidence="2">The sequence shown here is derived from an EMBL/GenBank/DDBJ whole genome shotgun (WGS) entry which is preliminary data.</text>
</comment>
<dbReference type="EMBL" id="JANBOJ010000177">
    <property type="protein sequence ID" value="KAJ1721357.1"/>
    <property type="molecule type" value="Genomic_DNA"/>
</dbReference>
<reference evidence="2" key="1">
    <citation type="submission" date="2022-07" db="EMBL/GenBank/DDBJ databases">
        <title>Phylogenomic reconstructions and comparative analyses of Kickxellomycotina fungi.</title>
        <authorList>
            <person name="Reynolds N.K."/>
            <person name="Stajich J.E."/>
            <person name="Barry K."/>
            <person name="Grigoriev I.V."/>
            <person name="Crous P."/>
            <person name="Smith M.E."/>
        </authorList>
    </citation>
    <scope>NUCLEOTIDE SEQUENCE</scope>
    <source>
        <strain evidence="2">NBRC 32514</strain>
    </source>
</reference>
<feature type="chain" id="PRO_5040717948" evidence="1">
    <location>
        <begin position="20"/>
        <end position="114"/>
    </location>
</feature>
<gene>
    <name evidence="2" type="ORF">LPJ53_004110</name>
</gene>